<feature type="region of interest" description="Disordered" evidence="5">
    <location>
        <begin position="271"/>
        <end position="315"/>
    </location>
</feature>
<evidence type="ECO:0000256" key="3">
    <source>
        <dbReference type="ARBA" id="ARBA00022777"/>
    </source>
</evidence>
<name>A0ABV8I1V6_9ACTN</name>
<dbReference type="EC" id="2.7.11.1" evidence="7"/>
<evidence type="ECO:0000256" key="1">
    <source>
        <dbReference type="ARBA" id="ARBA00022679"/>
    </source>
</evidence>
<evidence type="ECO:0000256" key="5">
    <source>
        <dbReference type="SAM" id="MobiDB-lite"/>
    </source>
</evidence>
<accession>A0ABV8I1V6</accession>
<dbReference type="InterPro" id="IPR011009">
    <property type="entry name" value="Kinase-like_dom_sf"/>
</dbReference>
<keyword evidence="3 7" id="KW-0418">Kinase</keyword>
<dbReference type="PANTHER" id="PTHR43289">
    <property type="entry name" value="MITOGEN-ACTIVATED PROTEIN KINASE KINASE KINASE 20-RELATED"/>
    <property type="match status" value="1"/>
</dbReference>
<evidence type="ECO:0000256" key="2">
    <source>
        <dbReference type="ARBA" id="ARBA00022741"/>
    </source>
</evidence>
<evidence type="ECO:0000313" key="8">
    <source>
        <dbReference type="Proteomes" id="UP001595850"/>
    </source>
</evidence>
<evidence type="ECO:0000256" key="4">
    <source>
        <dbReference type="ARBA" id="ARBA00022840"/>
    </source>
</evidence>
<dbReference type="RefSeq" id="WP_377286347.1">
    <property type="nucleotide sequence ID" value="NZ_JBHSBM010000011.1"/>
</dbReference>
<dbReference type="PANTHER" id="PTHR43289:SF34">
    <property type="entry name" value="SERINE_THREONINE-PROTEIN KINASE YBDM-RELATED"/>
    <property type="match status" value="1"/>
</dbReference>
<reference evidence="8" key="1">
    <citation type="journal article" date="2019" name="Int. J. Syst. Evol. Microbiol.">
        <title>The Global Catalogue of Microorganisms (GCM) 10K type strain sequencing project: providing services to taxonomists for standard genome sequencing and annotation.</title>
        <authorList>
            <consortium name="The Broad Institute Genomics Platform"/>
            <consortium name="The Broad Institute Genome Sequencing Center for Infectious Disease"/>
            <person name="Wu L."/>
            <person name="Ma J."/>
        </authorList>
    </citation>
    <scope>NUCLEOTIDE SEQUENCE [LARGE SCALE GENOMIC DNA]</scope>
    <source>
        <strain evidence="8">TBRC 4489</strain>
    </source>
</reference>
<organism evidence="7 8">
    <name type="scientific">Planomonospora corallina</name>
    <dbReference type="NCBI Taxonomy" id="1806052"/>
    <lineage>
        <taxon>Bacteria</taxon>
        <taxon>Bacillati</taxon>
        <taxon>Actinomycetota</taxon>
        <taxon>Actinomycetes</taxon>
        <taxon>Streptosporangiales</taxon>
        <taxon>Streptosporangiaceae</taxon>
        <taxon>Planomonospora</taxon>
    </lineage>
</organism>
<dbReference type="GO" id="GO:0004674">
    <property type="term" value="F:protein serine/threonine kinase activity"/>
    <property type="evidence" value="ECO:0007669"/>
    <property type="project" value="UniProtKB-EC"/>
</dbReference>
<keyword evidence="8" id="KW-1185">Reference proteome</keyword>
<protein>
    <submittedName>
        <fullName evidence="7">Serine/threonine-protein kinase</fullName>
        <ecNumber evidence="7">2.7.11.1</ecNumber>
    </submittedName>
</protein>
<dbReference type="SUPFAM" id="SSF56112">
    <property type="entry name" value="Protein kinase-like (PK-like)"/>
    <property type="match status" value="1"/>
</dbReference>
<feature type="compositionally biased region" description="Pro residues" evidence="5">
    <location>
        <begin position="284"/>
        <end position="300"/>
    </location>
</feature>
<dbReference type="Gene3D" id="3.30.200.20">
    <property type="entry name" value="Phosphorylase Kinase, domain 1"/>
    <property type="match status" value="1"/>
</dbReference>
<dbReference type="InterPro" id="IPR000719">
    <property type="entry name" value="Prot_kinase_dom"/>
</dbReference>
<feature type="domain" description="Protein kinase" evidence="6">
    <location>
        <begin position="17"/>
        <end position="264"/>
    </location>
</feature>
<dbReference type="Pfam" id="PF00069">
    <property type="entry name" value="Pkinase"/>
    <property type="match status" value="1"/>
</dbReference>
<dbReference type="CDD" id="cd14014">
    <property type="entry name" value="STKc_PknB_like"/>
    <property type="match status" value="1"/>
</dbReference>
<dbReference type="Gene3D" id="1.10.510.10">
    <property type="entry name" value="Transferase(Phosphotransferase) domain 1"/>
    <property type="match status" value="1"/>
</dbReference>
<dbReference type="EMBL" id="JBHSBM010000011">
    <property type="protein sequence ID" value="MFC4058158.1"/>
    <property type="molecule type" value="Genomic_DNA"/>
</dbReference>
<keyword evidence="2" id="KW-0547">Nucleotide-binding</keyword>
<comment type="caution">
    <text evidence="7">The sequence shown here is derived from an EMBL/GenBank/DDBJ whole genome shotgun (WGS) entry which is preliminary data.</text>
</comment>
<dbReference type="PROSITE" id="PS50011">
    <property type="entry name" value="PROTEIN_KINASE_DOM"/>
    <property type="match status" value="1"/>
</dbReference>
<feature type="compositionally biased region" description="Basic and acidic residues" evidence="5">
    <location>
        <begin position="271"/>
        <end position="282"/>
    </location>
</feature>
<dbReference type="Proteomes" id="UP001595850">
    <property type="component" value="Unassembled WGS sequence"/>
</dbReference>
<gene>
    <name evidence="7" type="ORF">ACFOWE_07615</name>
</gene>
<keyword evidence="4" id="KW-0067">ATP-binding</keyword>
<dbReference type="InterPro" id="IPR008271">
    <property type="entry name" value="Ser/Thr_kinase_AS"/>
</dbReference>
<evidence type="ECO:0000313" key="7">
    <source>
        <dbReference type="EMBL" id="MFC4058158.1"/>
    </source>
</evidence>
<evidence type="ECO:0000259" key="6">
    <source>
        <dbReference type="PROSITE" id="PS50011"/>
    </source>
</evidence>
<keyword evidence="1 7" id="KW-0808">Transferase</keyword>
<proteinExistence type="predicted"/>
<dbReference type="PROSITE" id="PS00108">
    <property type="entry name" value="PROTEIN_KINASE_ST"/>
    <property type="match status" value="1"/>
</dbReference>
<sequence length="664" mass="69600">MLSGPPLSEDPRPPEGYRLLGRLGAGGQGAVYLAESAAGERVAIKLLHRRAEGDLGPFLAEAELIRRVRAFCTAQVLDSGVADGLPYLVTEYVDGPSLAQVISERGALRGAELVRLVFGTLTALAAVHQAGVVHRDFKPANVLLGRDGPRVIDFGIAQLLDAAPGSGDLVGTPPYMAPEQFDGSGAGTPADMFAWASTVVCAATGSPPFGTGPTPAVINRILNAPPDLGEAAELDGELRELVTACLDKDPARRPTAAGALMRLLGSRVPAREILPEGSRRAAPDLPPGGDPTAPRTPPGRSPAGSPDAPGRARRGVRRGWTAALAAAGLLAGGLLAFRLLPADGPPAPSPVPSSPPVPLAPPTMAAVSTTETRLAGTGITLRENPADEIWVSSYQDWRDNPDGKTKALPGFLRDPRTGAFQRAGALRVTVAAPGGRLAASLSNSSVVASDYDRITITDRTSGASYDIRTVDRPLITFNPSWSDDGTRILLTVYAEVRKDAPSVGFVVVDPVARTARITRMPAAGPHPYVWGVEPGTVLHRGSGGAVRVHRLDGRPLRTVPGVGDLHRGGAVTAPGGGLFLTSCPDAPRDTCVWNYPSGTRRARIRTGERTEVRGWLGAEHLMAVRRGEKTSEVVMLDLSGKTVRVLADGPASDIDMIDLWYTSR</sequence>
<dbReference type="SUPFAM" id="SSF82171">
    <property type="entry name" value="DPP6 N-terminal domain-like"/>
    <property type="match status" value="1"/>
</dbReference>